<protein>
    <submittedName>
        <fullName evidence="1">Uncharacterized protein</fullName>
    </submittedName>
</protein>
<dbReference type="Proteomes" id="UP000248329">
    <property type="component" value="Unassembled WGS sequence"/>
</dbReference>
<proteinExistence type="predicted"/>
<accession>A0AC61L4Z7</accession>
<name>A0AC61L4Z7_9EURY</name>
<comment type="caution">
    <text evidence="1">The sequence shown here is derived from an EMBL/GenBank/DDBJ whole genome shotgun (WGS) entry which is preliminary data.</text>
</comment>
<dbReference type="EMBL" id="PQXF01000005">
    <property type="protein sequence ID" value="PXF61453.1"/>
    <property type="molecule type" value="Genomic_DNA"/>
</dbReference>
<reference evidence="1" key="1">
    <citation type="submission" date="2018-01" db="EMBL/GenBank/DDBJ databases">
        <authorList>
            <person name="Krukenberg V."/>
        </authorList>
    </citation>
    <scope>NUCLEOTIDE SEQUENCE</scope>
    <source>
        <strain evidence="1">E20ANME2</strain>
    </source>
</reference>
<evidence type="ECO:0000313" key="2">
    <source>
        <dbReference type="Proteomes" id="UP000248329"/>
    </source>
</evidence>
<sequence>MNLPAIEVGDVGVFNMNMGSRISVDDLATMIMELIRKRAGFGYVSRYGMQAPKEVIKWFRRKR</sequence>
<evidence type="ECO:0000313" key="1">
    <source>
        <dbReference type="EMBL" id="PXF61453.1"/>
    </source>
</evidence>
<organism evidence="1 2">
    <name type="scientific">Candidatus Methanogaster sp</name>
    <dbReference type="NCBI Taxonomy" id="3386292"/>
    <lineage>
        <taxon>Archaea</taxon>
        <taxon>Methanobacteriati</taxon>
        <taxon>Methanobacteriota</taxon>
        <taxon>Stenosarchaea group</taxon>
        <taxon>Methanomicrobia</taxon>
        <taxon>Methanosarcinales</taxon>
        <taxon>ANME-2 cluster</taxon>
        <taxon>Candidatus Methanogasteraceae</taxon>
        <taxon>Candidatus Methanogaster</taxon>
    </lineage>
</organism>
<gene>
    <name evidence="1" type="ORF">C4B59_04250</name>
</gene>